<dbReference type="Pfam" id="PF00899">
    <property type="entry name" value="ThiF"/>
    <property type="match status" value="1"/>
</dbReference>
<sequence>MKSNRYIRQTQLREFGPLAQEKLQNASVLVVGLGGLGIPVLQYLNAMGIGRLGLVDNDIIDETNLHRQVLYNEAEIGQSKIEVCLARLKEQNSQTIIDVHETFLNRDNALGIIGNYDLVVDASDNFPTRYLINDACIIQNKPFVYGALHGFEGQVSVFNYKGGPTYRCLFPVMPAASELPSCDENGVLGVLPGIIGNLQALEVVKMIAGIGEVLSGRLLVYNGLNTTMHNIRFSKNPKHSNICILQESYQVPCSSDLEIDALKLQDLLQTDQPHLLIDVREPGEFMEDRLESAVNIPIGELEDRQIVFDNTDKVFLICQSGIRSMQGKYILQKRFPDVKFINVHGGLNRIRASEPLV</sequence>
<dbReference type="InterPro" id="IPR045886">
    <property type="entry name" value="ThiF/MoeB/HesA"/>
</dbReference>
<dbReference type="FunFam" id="3.40.50.720:FF:000033">
    <property type="entry name" value="Adenylyltransferase and sulfurtransferase MOCS3"/>
    <property type="match status" value="1"/>
</dbReference>
<dbReference type="InterPro" id="IPR000594">
    <property type="entry name" value="ThiF_NAD_FAD-bd"/>
</dbReference>
<dbReference type="EMBL" id="JAPFQP010000002">
    <property type="protein sequence ID" value="MCX2719603.1"/>
    <property type="molecule type" value="Genomic_DNA"/>
</dbReference>
<dbReference type="GO" id="GO:0004792">
    <property type="term" value="F:thiosulfate-cyanide sulfurtransferase activity"/>
    <property type="evidence" value="ECO:0007669"/>
    <property type="project" value="TreeGrafter"/>
</dbReference>
<dbReference type="Pfam" id="PF00581">
    <property type="entry name" value="Rhodanese"/>
    <property type="match status" value="1"/>
</dbReference>
<evidence type="ECO:0000256" key="4">
    <source>
        <dbReference type="ARBA" id="ARBA00022840"/>
    </source>
</evidence>
<feature type="domain" description="Rhodanese" evidence="13">
    <location>
        <begin position="270"/>
        <end position="355"/>
    </location>
</feature>
<evidence type="ECO:0000256" key="7">
    <source>
        <dbReference type="ARBA" id="ARBA00063809"/>
    </source>
</evidence>
<dbReference type="CDD" id="cd00158">
    <property type="entry name" value="RHOD"/>
    <property type="match status" value="1"/>
</dbReference>
<dbReference type="InterPro" id="IPR036873">
    <property type="entry name" value="Rhodanese-like_dom_sf"/>
</dbReference>
<dbReference type="InterPro" id="IPR001763">
    <property type="entry name" value="Rhodanese-like_dom"/>
</dbReference>
<dbReference type="GO" id="GO:0061605">
    <property type="term" value="F:molybdopterin-synthase adenylyltransferase activity"/>
    <property type="evidence" value="ECO:0007669"/>
    <property type="project" value="UniProtKB-EC"/>
</dbReference>
<dbReference type="InterPro" id="IPR035985">
    <property type="entry name" value="Ubiquitin-activating_enz"/>
</dbReference>
<dbReference type="PANTHER" id="PTHR10953:SF102">
    <property type="entry name" value="ADENYLYLTRANSFERASE AND SULFURTRANSFERASE MOCS3"/>
    <property type="match status" value="1"/>
</dbReference>
<dbReference type="PROSITE" id="PS50206">
    <property type="entry name" value="RHODANESE_3"/>
    <property type="match status" value="1"/>
</dbReference>
<dbReference type="SMART" id="SM00450">
    <property type="entry name" value="RHOD"/>
    <property type="match status" value="1"/>
</dbReference>
<dbReference type="EC" id="2.7.7.80" evidence="8"/>
<dbReference type="SUPFAM" id="SSF69572">
    <property type="entry name" value="Activating enzymes of the ubiquitin-like proteins"/>
    <property type="match status" value="1"/>
</dbReference>
<evidence type="ECO:0000256" key="8">
    <source>
        <dbReference type="ARBA" id="ARBA00066884"/>
    </source>
</evidence>
<dbReference type="GO" id="GO:0005524">
    <property type="term" value="F:ATP binding"/>
    <property type="evidence" value="ECO:0007669"/>
    <property type="project" value="UniProtKB-KW"/>
</dbReference>
<comment type="subunit">
    <text evidence="7">Homodimer. Forms a stable heterotetrameric complex of 2 MoeB and 2 MoaD during adenylation of MoaD.</text>
</comment>
<evidence type="ECO:0000256" key="9">
    <source>
        <dbReference type="ARBA" id="ARBA00073635"/>
    </source>
</evidence>
<comment type="similarity">
    <text evidence="1">Belongs to the HesA/MoeB/ThiF family.</text>
</comment>
<keyword evidence="3" id="KW-0547">Nucleotide-binding</keyword>
<comment type="catalytic activity">
    <reaction evidence="5">
        <text>[molybdopterin-synthase sulfur-carrier protein]-C-terminal Gly-Gly + ATP + H(+) = [molybdopterin-synthase sulfur-carrier protein]-C-terminal Gly-Gly-AMP + diphosphate</text>
        <dbReference type="Rhea" id="RHEA:43616"/>
        <dbReference type="Rhea" id="RHEA-COMP:12159"/>
        <dbReference type="Rhea" id="RHEA-COMP:12202"/>
        <dbReference type="ChEBI" id="CHEBI:15378"/>
        <dbReference type="ChEBI" id="CHEBI:30616"/>
        <dbReference type="ChEBI" id="CHEBI:33019"/>
        <dbReference type="ChEBI" id="CHEBI:90618"/>
        <dbReference type="ChEBI" id="CHEBI:90778"/>
        <dbReference type="EC" id="2.7.7.80"/>
    </reaction>
</comment>
<dbReference type="GO" id="GO:0042292">
    <property type="term" value="F:URM1 activating enzyme activity"/>
    <property type="evidence" value="ECO:0007669"/>
    <property type="project" value="TreeGrafter"/>
</dbReference>
<accession>A0AAE3MLX1</accession>
<organism evidence="14 15">
    <name type="scientific">Lentiprolixibacter aurantiacus</name>
    <dbReference type="NCBI Taxonomy" id="2993939"/>
    <lineage>
        <taxon>Bacteria</taxon>
        <taxon>Pseudomonadati</taxon>
        <taxon>Bacteroidota</taxon>
        <taxon>Flavobacteriia</taxon>
        <taxon>Flavobacteriales</taxon>
        <taxon>Flavobacteriaceae</taxon>
        <taxon>Lentiprolixibacter</taxon>
    </lineage>
</organism>
<evidence type="ECO:0000256" key="2">
    <source>
        <dbReference type="ARBA" id="ARBA00022679"/>
    </source>
</evidence>
<evidence type="ECO:0000256" key="12">
    <source>
        <dbReference type="ARBA" id="ARBA00078531"/>
    </source>
</evidence>
<dbReference type="Proteomes" id="UP001207116">
    <property type="component" value="Unassembled WGS sequence"/>
</dbReference>
<evidence type="ECO:0000259" key="13">
    <source>
        <dbReference type="PROSITE" id="PS50206"/>
    </source>
</evidence>
<keyword evidence="15" id="KW-1185">Reference proteome</keyword>
<name>A0AAE3MLX1_9FLAO</name>
<dbReference type="RefSeq" id="WP_266012351.1">
    <property type="nucleotide sequence ID" value="NZ_JAPFQP010000002.1"/>
</dbReference>
<evidence type="ECO:0000256" key="11">
    <source>
        <dbReference type="ARBA" id="ARBA00075328"/>
    </source>
</evidence>
<proteinExistence type="inferred from homology"/>
<dbReference type="Gene3D" id="3.40.250.10">
    <property type="entry name" value="Rhodanese-like domain"/>
    <property type="match status" value="1"/>
</dbReference>
<comment type="caution">
    <text evidence="14">The sequence shown here is derived from an EMBL/GenBank/DDBJ whole genome shotgun (WGS) entry which is preliminary data.</text>
</comment>
<evidence type="ECO:0000256" key="6">
    <source>
        <dbReference type="ARBA" id="ARBA00055169"/>
    </source>
</evidence>
<keyword evidence="4" id="KW-0067">ATP-binding</keyword>
<dbReference type="PANTHER" id="PTHR10953">
    <property type="entry name" value="UBIQUITIN-ACTIVATING ENZYME E1"/>
    <property type="match status" value="1"/>
</dbReference>
<dbReference type="GO" id="GO:0005737">
    <property type="term" value="C:cytoplasm"/>
    <property type="evidence" value="ECO:0007669"/>
    <property type="project" value="TreeGrafter"/>
</dbReference>
<dbReference type="CDD" id="cd00757">
    <property type="entry name" value="ThiF_MoeB_HesA_family"/>
    <property type="match status" value="1"/>
</dbReference>
<evidence type="ECO:0000256" key="10">
    <source>
        <dbReference type="ARBA" id="ARBA00075110"/>
    </source>
</evidence>
<gene>
    <name evidence="14" type="ORF">OO016_08315</name>
</gene>
<evidence type="ECO:0000256" key="5">
    <source>
        <dbReference type="ARBA" id="ARBA00052218"/>
    </source>
</evidence>
<evidence type="ECO:0000256" key="1">
    <source>
        <dbReference type="ARBA" id="ARBA00009919"/>
    </source>
</evidence>
<protein>
    <recommendedName>
        <fullName evidence="9">Molybdopterin-synthase adenylyltransferase</fullName>
        <ecNumber evidence="8">2.7.7.80</ecNumber>
    </recommendedName>
    <alternativeName>
        <fullName evidence="12">MoaD protein adenylase</fullName>
    </alternativeName>
    <alternativeName>
        <fullName evidence="10">Molybdopterin-converting factor subunit 1 adenylase</fullName>
    </alternativeName>
    <alternativeName>
        <fullName evidence="11">Sulfur carrier protein MoaD adenylyltransferase</fullName>
    </alternativeName>
</protein>
<dbReference type="AlphaFoldDB" id="A0AAE3MLX1"/>
<dbReference type="Gene3D" id="3.40.50.720">
    <property type="entry name" value="NAD(P)-binding Rossmann-like Domain"/>
    <property type="match status" value="1"/>
</dbReference>
<comment type="function">
    <text evidence="6">Catalyzes the adenylation by ATP of the carboxyl group of the C-terminal glycine of sulfur carrier protein MoaD.</text>
</comment>
<evidence type="ECO:0000256" key="3">
    <source>
        <dbReference type="ARBA" id="ARBA00022741"/>
    </source>
</evidence>
<evidence type="ECO:0000313" key="14">
    <source>
        <dbReference type="EMBL" id="MCX2719603.1"/>
    </source>
</evidence>
<reference evidence="14" key="1">
    <citation type="submission" date="2022-11" db="EMBL/GenBank/DDBJ databases">
        <title>The characterization of three novel Bacteroidetes species and genomic analysis of their roles in tidal elemental geochemical cycles.</title>
        <authorList>
            <person name="Ma K.-J."/>
        </authorList>
    </citation>
    <scope>NUCLEOTIDE SEQUENCE</scope>
    <source>
        <strain evidence="14">M415</strain>
    </source>
</reference>
<keyword evidence="2" id="KW-0808">Transferase</keyword>
<evidence type="ECO:0000313" key="15">
    <source>
        <dbReference type="Proteomes" id="UP001207116"/>
    </source>
</evidence>